<dbReference type="Pfam" id="PF01535">
    <property type="entry name" value="PPR"/>
    <property type="match status" value="4"/>
</dbReference>
<evidence type="ECO:0000256" key="1">
    <source>
        <dbReference type="ARBA" id="ARBA00022737"/>
    </source>
</evidence>
<feature type="repeat" description="PPR" evidence="2">
    <location>
        <begin position="311"/>
        <end position="345"/>
    </location>
</feature>
<proteinExistence type="predicted"/>
<dbReference type="AlphaFoldDB" id="A0A835HC44"/>
<dbReference type="OrthoDB" id="185373at2759"/>
<dbReference type="PANTHER" id="PTHR47932:SF2">
    <property type="entry name" value="OS10G0484300 PROTEIN"/>
    <property type="match status" value="1"/>
</dbReference>
<dbReference type="Gene3D" id="1.25.40.10">
    <property type="entry name" value="Tetratricopeptide repeat domain"/>
    <property type="match status" value="4"/>
</dbReference>
<feature type="repeat" description="PPR" evidence="2">
    <location>
        <begin position="241"/>
        <end position="275"/>
    </location>
</feature>
<evidence type="ECO:0008006" key="5">
    <source>
        <dbReference type="Google" id="ProtNLM"/>
    </source>
</evidence>
<feature type="repeat" description="PPR" evidence="2">
    <location>
        <begin position="276"/>
        <end position="310"/>
    </location>
</feature>
<keyword evidence="4" id="KW-1185">Reference proteome</keyword>
<dbReference type="GO" id="GO:0003729">
    <property type="term" value="F:mRNA binding"/>
    <property type="evidence" value="ECO:0007669"/>
    <property type="project" value="TreeGrafter"/>
</dbReference>
<evidence type="ECO:0000256" key="2">
    <source>
        <dbReference type="PROSITE-ProRule" id="PRU00708"/>
    </source>
</evidence>
<dbReference type="InterPro" id="IPR011990">
    <property type="entry name" value="TPR-like_helical_dom_sf"/>
</dbReference>
<feature type="repeat" description="PPR" evidence="2">
    <location>
        <begin position="135"/>
        <end position="169"/>
    </location>
</feature>
<accession>A0A835HC44</accession>
<feature type="repeat" description="PPR" evidence="2">
    <location>
        <begin position="206"/>
        <end position="240"/>
    </location>
</feature>
<dbReference type="PANTHER" id="PTHR47932">
    <property type="entry name" value="ATPASE EXPRESSION PROTEIN 3"/>
    <property type="match status" value="1"/>
</dbReference>
<comment type="caution">
    <text evidence="3">The sequence shown here is derived from an EMBL/GenBank/DDBJ whole genome shotgun (WGS) entry which is preliminary data.</text>
</comment>
<gene>
    <name evidence="3" type="ORF">IFM89_000346</name>
</gene>
<organism evidence="3 4">
    <name type="scientific">Coptis chinensis</name>
    <dbReference type="NCBI Taxonomy" id="261450"/>
    <lineage>
        <taxon>Eukaryota</taxon>
        <taxon>Viridiplantae</taxon>
        <taxon>Streptophyta</taxon>
        <taxon>Embryophyta</taxon>
        <taxon>Tracheophyta</taxon>
        <taxon>Spermatophyta</taxon>
        <taxon>Magnoliopsida</taxon>
        <taxon>Ranunculales</taxon>
        <taxon>Ranunculaceae</taxon>
        <taxon>Coptidoideae</taxon>
        <taxon>Coptis</taxon>
    </lineage>
</organism>
<dbReference type="EMBL" id="JADFTS010000007">
    <property type="protein sequence ID" value="KAF9595428.1"/>
    <property type="molecule type" value="Genomic_DNA"/>
</dbReference>
<dbReference type="PROSITE" id="PS51375">
    <property type="entry name" value="PPR"/>
    <property type="match status" value="7"/>
</dbReference>
<dbReference type="InterPro" id="IPR002885">
    <property type="entry name" value="PPR_rpt"/>
</dbReference>
<sequence length="491" mass="56369">MERQRIESGSQMLFSTLQEFQNKDNYRPVSINVLVRSIVSIVHKTDEWDSLLSRLCVVSYSQITPKIAVQVIKRIRKPDIALKFFEWLEGCDGFKHDSLSYSAILKVLTKYSKPLHAEIADGLLHKKIGLGFDVIPSDFEIVLQQWVKVRKPEKALGLLDEMKRHGYVPSCSSCNVLLQGLFRSKQINLGLELFHQMQDGWIDALDSQSFNIVMKVACVGGRMEEAMVHFITMKGRDCMPDLDSFNNLIKGFSEKGDPEMICRLFKQMLDLKVKPDSYTINLLIKELCKQGRPECGNDLFNYMRRVGWIDKKFVYTQLVDSLCSYGWWLKAFKIFVKMVRKGHHPKVDIYSNLIRRLCVGGRIRQAYKLKDLIATKEFISDIDNYNALMEGICLAGRMDMAEKLLQEFQHKGLDPDLRMWNAVLRGYCMLKNVTAALGMLDKIKEKGMVPELGPCNNLISILMNEEKVEEAMQVKNCIQVYENTNSSTNTA</sequence>
<reference evidence="3 4" key="1">
    <citation type="submission" date="2020-10" db="EMBL/GenBank/DDBJ databases">
        <title>The Coptis chinensis genome and diversification of protoberbering-type alkaloids.</title>
        <authorList>
            <person name="Wang B."/>
            <person name="Shu S."/>
            <person name="Song C."/>
            <person name="Liu Y."/>
        </authorList>
    </citation>
    <scope>NUCLEOTIDE SEQUENCE [LARGE SCALE GENOMIC DNA]</scope>
    <source>
        <strain evidence="3">HL-2020</strain>
        <tissue evidence="3">Leaf</tissue>
    </source>
</reference>
<feature type="repeat" description="PPR" evidence="2">
    <location>
        <begin position="381"/>
        <end position="415"/>
    </location>
</feature>
<dbReference type="NCBIfam" id="TIGR00756">
    <property type="entry name" value="PPR"/>
    <property type="match status" value="7"/>
</dbReference>
<evidence type="ECO:0000313" key="3">
    <source>
        <dbReference type="EMBL" id="KAF9595428.1"/>
    </source>
</evidence>
<dbReference type="Pfam" id="PF13812">
    <property type="entry name" value="PPR_3"/>
    <property type="match status" value="1"/>
</dbReference>
<feature type="repeat" description="PPR" evidence="2">
    <location>
        <begin position="416"/>
        <end position="450"/>
    </location>
</feature>
<protein>
    <recommendedName>
        <fullName evidence="5">Pentatricopeptide repeat-containing protein</fullName>
    </recommendedName>
</protein>
<dbReference type="Proteomes" id="UP000631114">
    <property type="component" value="Unassembled WGS sequence"/>
</dbReference>
<dbReference type="Pfam" id="PF13041">
    <property type="entry name" value="PPR_2"/>
    <property type="match status" value="1"/>
</dbReference>
<keyword evidence="1" id="KW-0677">Repeat</keyword>
<name>A0A835HC44_9MAGN</name>
<evidence type="ECO:0000313" key="4">
    <source>
        <dbReference type="Proteomes" id="UP000631114"/>
    </source>
</evidence>